<feature type="transmembrane region" description="Helical" evidence="5">
    <location>
        <begin position="94"/>
        <end position="112"/>
    </location>
</feature>
<dbReference type="InterPro" id="IPR000620">
    <property type="entry name" value="EamA_dom"/>
</dbReference>
<dbReference type="EMBL" id="JAQQXR010000008">
    <property type="protein sequence ID" value="MDC8759752.1"/>
    <property type="molecule type" value="Genomic_DNA"/>
</dbReference>
<feature type="transmembrane region" description="Helical" evidence="5">
    <location>
        <begin position="33"/>
        <end position="52"/>
    </location>
</feature>
<organism evidence="7 8">
    <name type="scientific">Janthinobacterium fluminis</name>
    <dbReference type="NCBI Taxonomy" id="2987524"/>
    <lineage>
        <taxon>Bacteria</taxon>
        <taxon>Pseudomonadati</taxon>
        <taxon>Pseudomonadota</taxon>
        <taxon>Betaproteobacteria</taxon>
        <taxon>Burkholderiales</taxon>
        <taxon>Oxalobacteraceae</taxon>
        <taxon>Janthinobacterium</taxon>
    </lineage>
</organism>
<gene>
    <name evidence="7" type="ORF">OIK44_19385</name>
</gene>
<keyword evidence="4 5" id="KW-0472">Membrane</keyword>
<comment type="subcellular location">
    <subcellularLocation>
        <location evidence="1">Membrane</location>
        <topology evidence="1">Multi-pass membrane protein</topology>
    </subcellularLocation>
</comment>
<dbReference type="RefSeq" id="WP_273673108.1">
    <property type="nucleotide sequence ID" value="NZ_JAQQXR010000008.1"/>
</dbReference>
<feature type="transmembrane region" description="Helical" evidence="5">
    <location>
        <begin position="177"/>
        <end position="196"/>
    </location>
</feature>
<evidence type="ECO:0000256" key="2">
    <source>
        <dbReference type="ARBA" id="ARBA00022692"/>
    </source>
</evidence>
<sequence>MQSLWMLFASFMFAIMGVCVKLASDLYSTSEIVMYRGAVGMISLFLVIRHQGGSFKTPLAGAHLWRGVVGVVALWLWFYSINILPLATAMTLNYMAPIWIALILLCAGWWQAKNHVEWPLLLAIGMSFVGVTLLLQPAFHSNQLSGALMALVSGMLSALAYLQVRKLGQLGEPEYRVVFYFSVVNFLAGVLGNVAGSGLGKVSWHAHTSAYGVALLLAIGLCATLAQMAMTRSYRLGKTLVVANLQYTGIVFSSVWGVLIFGDVFGWHGWAGISVILVSGIAATYYNTRNNARGAAIARTDPIASEV</sequence>
<reference evidence="7 8" key="1">
    <citation type="submission" date="2022-10" db="EMBL/GenBank/DDBJ databases">
        <title>Janthinobacterium sp. hw3 Genome sequencing.</title>
        <authorList>
            <person name="Park S."/>
        </authorList>
    </citation>
    <scope>NUCLEOTIDE SEQUENCE [LARGE SCALE GENOMIC DNA]</scope>
    <source>
        <strain evidence="8">hw3</strain>
    </source>
</reference>
<keyword evidence="8" id="KW-1185">Reference proteome</keyword>
<feature type="transmembrane region" description="Helical" evidence="5">
    <location>
        <begin position="64"/>
        <end position="88"/>
    </location>
</feature>
<dbReference type="InterPro" id="IPR037185">
    <property type="entry name" value="EmrE-like"/>
</dbReference>
<feature type="transmembrane region" description="Helical" evidence="5">
    <location>
        <begin position="240"/>
        <end position="261"/>
    </location>
</feature>
<keyword evidence="3 5" id="KW-1133">Transmembrane helix</keyword>
<dbReference type="PANTHER" id="PTHR22911">
    <property type="entry name" value="ACYL-MALONYL CONDENSING ENZYME-RELATED"/>
    <property type="match status" value="1"/>
</dbReference>
<feature type="domain" description="EamA" evidence="6">
    <location>
        <begin position="4"/>
        <end position="135"/>
    </location>
</feature>
<name>A0ABT5K446_9BURK</name>
<keyword evidence="2 5" id="KW-0812">Transmembrane</keyword>
<proteinExistence type="predicted"/>
<feature type="transmembrane region" description="Helical" evidence="5">
    <location>
        <begin position="208"/>
        <end position="228"/>
    </location>
</feature>
<comment type="caution">
    <text evidence="7">The sequence shown here is derived from an EMBL/GenBank/DDBJ whole genome shotgun (WGS) entry which is preliminary data.</text>
</comment>
<feature type="transmembrane region" description="Helical" evidence="5">
    <location>
        <begin position="119"/>
        <end position="139"/>
    </location>
</feature>
<dbReference type="PANTHER" id="PTHR22911:SF6">
    <property type="entry name" value="SOLUTE CARRIER FAMILY 35 MEMBER G1"/>
    <property type="match status" value="1"/>
</dbReference>
<feature type="transmembrane region" description="Helical" evidence="5">
    <location>
        <begin position="145"/>
        <end position="165"/>
    </location>
</feature>
<evidence type="ECO:0000256" key="5">
    <source>
        <dbReference type="SAM" id="Phobius"/>
    </source>
</evidence>
<protein>
    <submittedName>
        <fullName evidence="7">DMT family transporter</fullName>
    </submittedName>
</protein>
<accession>A0ABT5K446</accession>
<feature type="transmembrane region" description="Helical" evidence="5">
    <location>
        <begin position="267"/>
        <end position="286"/>
    </location>
</feature>
<evidence type="ECO:0000313" key="7">
    <source>
        <dbReference type="EMBL" id="MDC8759752.1"/>
    </source>
</evidence>
<evidence type="ECO:0000256" key="4">
    <source>
        <dbReference type="ARBA" id="ARBA00023136"/>
    </source>
</evidence>
<evidence type="ECO:0000259" key="6">
    <source>
        <dbReference type="Pfam" id="PF00892"/>
    </source>
</evidence>
<evidence type="ECO:0000313" key="8">
    <source>
        <dbReference type="Proteomes" id="UP001221208"/>
    </source>
</evidence>
<dbReference type="Pfam" id="PF00892">
    <property type="entry name" value="EamA"/>
    <property type="match status" value="1"/>
</dbReference>
<dbReference type="SUPFAM" id="SSF103481">
    <property type="entry name" value="Multidrug resistance efflux transporter EmrE"/>
    <property type="match status" value="2"/>
</dbReference>
<evidence type="ECO:0000256" key="1">
    <source>
        <dbReference type="ARBA" id="ARBA00004141"/>
    </source>
</evidence>
<dbReference type="Proteomes" id="UP001221208">
    <property type="component" value="Unassembled WGS sequence"/>
</dbReference>
<evidence type="ECO:0000256" key="3">
    <source>
        <dbReference type="ARBA" id="ARBA00022989"/>
    </source>
</evidence>